<sequence length="175" mass="19175">MKKNVLIFGSIAGLILLIVLLTSTIACYSSDNYNGNMWLGYGSMLVAFSLIFVGIKNVRDKVNNGFITFGGAFKVGILIALIASTVYVVTWLFEYYLIMPDFMDKYIAHVLREAAKNGATAADLKAKKDDMAGYIDMYKTPFGVIVMTYLEVLPIGLIIAAIAALILKRKPQIAA</sequence>
<dbReference type="EMBL" id="PGFJ01000002">
    <property type="protein sequence ID" value="PJJ79225.1"/>
    <property type="molecule type" value="Genomic_DNA"/>
</dbReference>
<evidence type="ECO:0000313" key="2">
    <source>
        <dbReference type="EMBL" id="PJJ79225.1"/>
    </source>
</evidence>
<keyword evidence="3" id="KW-1185">Reference proteome</keyword>
<feature type="transmembrane region" description="Helical" evidence="1">
    <location>
        <begin position="67"/>
        <end position="93"/>
    </location>
</feature>
<dbReference type="Proteomes" id="UP000242687">
    <property type="component" value="Unassembled WGS sequence"/>
</dbReference>
<dbReference type="Pfam" id="PF13858">
    <property type="entry name" value="DUF4199"/>
    <property type="match status" value="1"/>
</dbReference>
<gene>
    <name evidence="2" type="ORF">CLV57_2351</name>
</gene>
<name>A0A2H9VLQ1_9SPHI</name>
<comment type="caution">
    <text evidence="2">The sequence shown here is derived from an EMBL/GenBank/DDBJ whole genome shotgun (WGS) entry which is preliminary data.</text>
</comment>
<protein>
    <submittedName>
        <fullName evidence="2">Uncharacterized protein DUF4199</fullName>
    </submittedName>
</protein>
<dbReference type="AlphaFoldDB" id="A0A2H9VLQ1"/>
<evidence type="ECO:0000313" key="3">
    <source>
        <dbReference type="Proteomes" id="UP000242687"/>
    </source>
</evidence>
<keyword evidence="1" id="KW-0812">Transmembrane</keyword>
<reference evidence="2 3" key="1">
    <citation type="submission" date="2017-11" db="EMBL/GenBank/DDBJ databases">
        <title>Genomic Encyclopedia of Archaeal and Bacterial Type Strains, Phase II (KMG-II): From Individual Species to Whole Genera.</title>
        <authorList>
            <person name="Goeker M."/>
        </authorList>
    </citation>
    <scope>NUCLEOTIDE SEQUENCE [LARGE SCALE GENOMIC DNA]</scope>
    <source>
        <strain evidence="2 3">DSM 28175</strain>
    </source>
</reference>
<organism evidence="2 3">
    <name type="scientific">Mucilaginibacter auburnensis</name>
    <dbReference type="NCBI Taxonomy" id="1457233"/>
    <lineage>
        <taxon>Bacteria</taxon>
        <taxon>Pseudomonadati</taxon>
        <taxon>Bacteroidota</taxon>
        <taxon>Sphingobacteriia</taxon>
        <taxon>Sphingobacteriales</taxon>
        <taxon>Sphingobacteriaceae</taxon>
        <taxon>Mucilaginibacter</taxon>
    </lineage>
</organism>
<proteinExistence type="predicted"/>
<keyword evidence="1" id="KW-0472">Membrane</keyword>
<dbReference type="OrthoDB" id="6384283at2"/>
<dbReference type="InterPro" id="IPR025250">
    <property type="entry name" value="DUF4199"/>
</dbReference>
<evidence type="ECO:0000256" key="1">
    <source>
        <dbReference type="SAM" id="Phobius"/>
    </source>
</evidence>
<feature type="transmembrane region" description="Helical" evidence="1">
    <location>
        <begin position="142"/>
        <end position="167"/>
    </location>
</feature>
<accession>A0A2H9VLQ1</accession>
<keyword evidence="1" id="KW-1133">Transmembrane helix</keyword>
<dbReference type="RefSeq" id="WP_100341583.1">
    <property type="nucleotide sequence ID" value="NZ_PGFJ01000002.1"/>
</dbReference>
<feature type="transmembrane region" description="Helical" evidence="1">
    <location>
        <begin position="36"/>
        <end position="55"/>
    </location>
</feature>
<dbReference type="PROSITE" id="PS51257">
    <property type="entry name" value="PROKAR_LIPOPROTEIN"/>
    <property type="match status" value="1"/>
</dbReference>